<dbReference type="InterPro" id="IPR059179">
    <property type="entry name" value="MLKL-like_MCAfunc"/>
</dbReference>
<feature type="repeat" description="WD" evidence="3">
    <location>
        <begin position="1097"/>
        <end position="1138"/>
    </location>
</feature>
<dbReference type="PROSITE" id="PS50294">
    <property type="entry name" value="WD_REPEATS_REGION"/>
    <property type="match status" value="13"/>
</dbReference>
<sequence length="1452" mass="160807">MNTSLRRTGWTVLKEVLKTVRDGSDLLLPLKAALVPVVELMDIVDNVGEARDGFERAAEDIGRLVTILSQYGPERHASPLVWRRIKRIEEELHCIKQVIENKTKRSLMRRVFESWTDVKEVESVFRGLATMLNDFQIECDLHTERTVEDLDMSRLLARLQHLPDAGIDAQAGEECMQGTRVTLLDDLKVWSQDPAAPRIFWLDGMAGTGKSAIARSLCVTLRRAGILGGSFFCSRGTNRDDVKRIVPTLAVALANQIPAYKWALLEALEGNLYAGHDKVELQIDRLLRGPLRKALADALPNLVLVIDALDECSDEKATSTILAHLCQVSSNMPIKFFITSRPERHIRSQFDRNENDIRRILRLHEIEHSIVKTDISLYISHRLHEIRCSMAVSDPMYPFPAEWPSRTEVATLRLTNLGTGPGRPMNRPLDEMYMFILDRALDRNRWEEEEIHTIQRVLATILTVREQLSLGVIANLIKMTMQQIRSMLQELHAVIFLPTHDSTGAVSTFHASFGDFLTTRERSGRHFINRQTGHYDLADGCIRIMNSELLHFNVSGCRSSYLPNCKQRLLPLPKQLAYACLYWSDHIVALQDPSAHLQYLETILLRKFLFWLEVLSSLQQSNMVSMLLIQVLDVHQNKMTRSLSQFLDEANNFAVSCRLAIAMSVPHIYISALPSVHSSSRIAEVFWPQFANVPVITAMGITRSRNMLQCIESASAVSAAAISLDGARIASGSNDGVICIWDVRKGQPLFTPFKDHAERILSIAFSPDRTRVVSSSNKNVISVWDASTGQPLLKPFEGHTECVNCVRFSPDGTRIVSASNDKTIRVWNARTGEELLEPLQGHANSVTSVAYSPDGTRIVSGSEDMTICIWDAVEGQTLVGPLVGHVESVLCVAYSPDGTRIVSGSQDKTIRIWDANTGHALVGPLEGHIGWVGSVAFSQDGTRVVSGSADETVRIWDVSTGQVLLKPLQGHRNWVSSVAFCADGARVMSGSYDRTIRIWDAKTRQTVLDPLDGHTGWIYSVAYSPDGTRIVSGSGDNTIRIWNASTGQALLDPLKGHTDNVRSVAFSPDGTRIVSGSDDHTIRIWDAGTGQVLVGPLQAHTTWVGSVAFSPDGTRIASGFRNKAIRIWDARTGQALLEVHKCHTKDITSIAFSPDGTRIVSGSYGNVVRIWNASTGQALLKLKGHTKAATSVAFSPDGSRIVSGSNDMTIRIWDASTGRALLEPLEGHTQGITSVAFSPDGTRIVSGSDDGTIRIWDASTGRGWLKAIEGHKKWVGSVAFSPDGTRIVSGSGDSTIRVWSAADDGAGSTLTQPKIAFSPNPVYHPSITDLSKPHALETTLFSRQPHSRHSDCADLLHQNHDSFPCVDDSFDPRSLYDRARNMDPRDVFSSNGDGWIIGPRGELVLWVPVEYLPGLWWPRNLLIIGQSRVQLNLKNFVHGTEWTNCYTPRRNC</sequence>
<feature type="domain" description="NACHT" evidence="4">
    <location>
        <begin position="198"/>
        <end position="342"/>
    </location>
</feature>
<feature type="repeat" description="WD" evidence="3">
    <location>
        <begin position="753"/>
        <end position="794"/>
    </location>
</feature>
<dbReference type="PROSITE" id="PS50837">
    <property type="entry name" value="NACHT"/>
    <property type="match status" value="1"/>
</dbReference>
<dbReference type="PROSITE" id="PS00678">
    <property type="entry name" value="WD_REPEATS_1"/>
    <property type="match status" value="9"/>
</dbReference>
<dbReference type="CDD" id="cd21037">
    <property type="entry name" value="MLKL_NTD"/>
    <property type="match status" value="1"/>
</dbReference>
<dbReference type="InterPro" id="IPR056884">
    <property type="entry name" value="NPHP3-like_N"/>
</dbReference>
<dbReference type="InterPro" id="IPR019775">
    <property type="entry name" value="WD40_repeat_CS"/>
</dbReference>
<dbReference type="HOGENOM" id="CLU_000288_6_3_1"/>
<dbReference type="InterPro" id="IPR027417">
    <property type="entry name" value="P-loop_NTPase"/>
</dbReference>
<dbReference type="Pfam" id="PF00400">
    <property type="entry name" value="WD40"/>
    <property type="match status" value="9"/>
</dbReference>
<organism evidence="5 6">
    <name type="scientific">Ceriporiopsis subvermispora (strain B)</name>
    <name type="common">White-rot fungus</name>
    <name type="synonym">Gelatoporia subvermispora</name>
    <dbReference type="NCBI Taxonomy" id="914234"/>
    <lineage>
        <taxon>Eukaryota</taxon>
        <taxon>Fungi</taxon>
        <taxon>Dikarya</taxon>
        <taxon>Basidiomycota</taxon>
        <taxon>Agaricomycotina</taxon>
        <taxon>Agaricomycetes</taxon>
        <taxon>Polyporales</taxon>
        <taxon>Gelatoporiaceae</taxon>
        <taxon>Gelatoporia</taxon>
    </lineage>
</organism>
<dbReference type="Pfam" id="PF24883">
    <property type="entry name" value="NPHP3_N"/>
    <property type="match status" value="1"/>
</dbReference>
<feature type="repeat" description="WD" evidence="3">
    <location>
        <begin position="1182"/>
        <end position="1223"/>
    </location>
</feature>
<dbReference type="PANTHER" id="PTHR22847">
    <property type="entry name" value="WD40 REPEAT PROTEIN"/>
    <property type="match status" value="1"/>
</dbReference>
<evidence type="ECO:0000256" key="1">
    <source>
        <dbReference type="ARBA" id="ARBA00022574"/>
    </source>
</evidence>
<feature type="repeat" description="WD" evidence="3">
    <location>
        <begin position="796"/>
        <end position="837"/>
    </location>
</feature>
<dbReference type="Gene3D" id="2.130.10.10">
    <property type="entry name" value="YVTN repeat-like/Quinoprotein amine dehydrogenase"/>
    <property type="match status" value="6"/>
</dbReference>
<feature type="repeat" description="WD" evidence="3">
    <location>
        <begin position="882"/>
        <end position="923"/>
    </location>
</feature>
<dbReference type="InterPro" id="IPR020472">
    <property type="entry name" value="WD40_PAC1"/>
</dbReference>
<feature type="repeat" description="WD" evidence="3">
    <location>
        <begin position="1140"/>
        <end position="1181"/>
    </location>
</feature>
<reference evidence="5 6" key="1">
    <citation type="journal article" date="2012" name="Proc. Natl. Acad. Sci. U.S.A.">
        <title>Comparative genomics of Ceriporiopsis subvermispora and Phanerochaete chrysosporium provide insight into selective ligninolysis.</title>
        <authorList>
            <person name="Fernandez-Fueyo E."/>
            <person name="Ruiz-Duenas F.J."/>
            <person name="Ferreira P."/>
            <person name="Floudas D."/>
            <person name="Hibbett D.S."/>
            <person name="Canessa P."/>
            <person name="Larrondo L.F."/>
            <person name="James T.Y."/>
            <person name="Seelenfreund D."/>
            <person name="Lobos S."/>
            <person name="Polanco R."/>
            <person name="Tello M."/>
            <person name="Honda Y."/>
            <person name="Watanabe T."/>
            <person name="Watanabe T."/>
            <person name="Ryu J.S."/>
            <person name="Kubicek C.P."/>
            <person name="Schmoll M."/>
            <person name="Gaskell J."/>
            <person name="Hammel K.E."/>
            <person name="St John F.J."/>
            <person name="Vanden Wymelenberg A."/>
            <person name="Sabat G."/>
            <person name="Splinter BonDurant S."/>
            <person name="Syed K."/>
            <person name="Yadav J.S."/>
            <person name="Doddapaneni H."/>
            <person name="Subramanian V."/>
            <person name="Lavin J.L."/>
            <person name="Oguiza J.A."/>
            <person name="Perez G."/>
            <person name="Pisabarro A.G."/>
            <person name="Ramirez L."/>
            <person name="Santoyo F."/>
            <person name="Master E."/>
            <person name="Coutinho P.M."/>
            <person name="Henrissat B."/>
            <person name="Lombard V."/>
            <person name="Magnuson J.K."/>
            <person name="Kuees U."/>
            <person name="Hori C."/>
            <person name="Igarashi K."/>
            <person name="Samejima M."/>
            <person name="Held B.W."/>
            <person name="Barry K.W."/>
            <person name="LaButti K.M."/>
            <person name="Lapidus A."/>
            <person name="Lindquist E.A."/>
            <person name="Lucas S.M."/>
            <person name="Riley R."/>
            <person name="Salamov A.A."/>
            <person name="Hoffmeister D."/>
            <person name="Schwenk D."/>
            <person name="Hadar Y."/>
            <person name="Yarden O."/>
            <person name="de Vries R.P."/>
            <person name="Wiebenga A."/>
            <person name="Stenlid J."/>
            <person name="Eastwood D."/>
            <person name="Grigoriev I.V."/>
            <person name="Berka R.M."/>
            <person name="Blanchette R.A."/>
            <person name="Kersten P."/>
            <person name="Martinez A.T."/>
            <person name="Vicuna R."/>
            <person name="Cullen D."/>
        </authorList>
    </citation>
    <scope>NUCLEOTIDE SEQUENCE [LARGE SCALE GENOMIC DNA]</scope>
    <source>
        <strain evidence="5 6">B</strain>
    </source>
</reference>
<dbReference type="Gene3D" id="3.40.50.300">
    <property type="entry name" value="P-loop containing nucleotide triphosphate hydrolases"/>
    <property type="match status" value="1"/>
</dbReference>
<protein>
    <recommendedName>
        <fullName evidence="4">NACHT domain-containing protein</fullName>
    </recommendedName>
</protein>
<feature type="repeat" description="WD" evidence="3">
    <location>
        <begin position="1225"/>
        <end position="1262"/>
    </location>
</feature>
<dbReference type="Pfam" id="PF25173">
    <property type="entry name" value="Beta-prop_WDR3_1st"/>
    <property type="match status" value="1"/>
</dbReference>
<dbReference type="InterPro" id="IPR007111">
    <property type="entry name" value="NACHT_NTPase"/>
</dbReference>
<feature type="repeat" description="WD" evidence="3">
    <location>
        <begin position="839"/>
        <end position="880"/>
    </location>
</feature>
<keyword evidence="2" id="KW-0677">Repeat</keyword>
<proteinExistence type="predicted"/>
<dbReference type="SUPFAM" id="SSF52540">
    <property type="entry name" value="P-loop containing nucleoside triphosphate hydrolases"/>
    <property type="match status" value="1"/>
</dbReference>
<dbReference type="OrthoDB" id="538223at2759"/>
<evidence type="ECO:0000313" key="5">
    <source>
        <dbReference type="EMBL" id="EMD36806.1"/>
    </source>
</evidence>
<gene>
    <name evidence="5" type="ORF">CERSUDRAFT_95078</name>
</gene>
<feature type="repeat" description="WD" evidence="3">
    <location>
        <begin position="1054"/>
        <end position="1095"/>
    </location>
</feature>
<dbReference type="InterPro" id="IPR015943">
    <property type="entry name" value="WD40/YVTN_repeat-like_dom_sf"/>
</dbReference>
<name>M2RDA6_CERS8</name>
<feature type="repeat" description="WD" evidence="3">
    <location>
        <begin position="925"/>
        <end position="966"/>
    </location>
</feature>
<dbReference type="PROSITE" id="PS50082">
    <property type="entry name" value="WD_REPEATS_2"/>
    <property type="match status" value="14"/>
</dbReference>
<feature type="repeat" description="WD" evidence="3">
    <location>
        <begin position="715"/>
        <end position="751"/>
    </location>
</feature>
<dbReference type="STRING" id="914234.M2RDA6"/>
<dbReference type="CDD" id="cd00200">
    <property type="entry name" value="WD40"/>
    <property type="match status" value="2"/>
</dbReference>
<evidence type="ECO:0000259" key="4">
    <source>
        <dbReference type="PROSITE" id="PS50837"/>
    </source>
</evidence>
<dbReference type="Proteomes" id="UP000016930">
    <property type="component" value="Unassembled WGS sequence"/>
</dbReference>
<feature type="repeat" description="WD" evidence="3">
    <location>
        <begin position="1268"/>
        <end position="1300"/>
    </location>
</feature>
<evidence type="ECO:0000313" key="6">
    <source>
        <dbReference type="Proteomes" id="UP000016930"/>
    </source>
</evidence>
<evidence type="ECO:0000256" key="2">
    <source>
        <dbReference type="ARBA" id="ARBA00022737"/>
    </source>
</evidence>
<dbReference type="PANTHER" id="PTHR22847:SF637">
    <property type="entry name" value="WD REPEAT DOMAIN 5B"/>
    <property type="match status" value="1"/>
</dbReference>
<keyword evidence="6" id="KW-1185">Reference proteome</keyword>
<dbReference type="SUPFAM" id="SSF50978">
    <property type="entry name" value="WD40 repeat-like"/>
    <property type="match status" value="2"/>
</dbReference>
<feature type="repeat" description="WD" evidence="3">
    <location>
        <begin position="968"/>
        <end position="1009"/>
    </location>
</feature>
<dbReference type="SMART" id="SM00320">
    <property type="entry name" value="WD40"/>
    <property type="match status" value="14"/>
</dbReference>
<dbReference type="GO" id="GO:0005634">
    <property type="term" value="C:nucleus"/>
    <property type="evidence" value="ECO:0007669"/>
    <property type="project" value="TreeGrafter"/>
</dbReference>
<dbReference type="SUPFAM" id="SSF82171">
    <property type="entry name" value="DPP6 N-terminal domain-like"/>
    <property type="match status" value="1"/>
</dbReference>
<accession>M2RDA6</accession>
<evidence type="ECO:0000256" key="3">
    <source>
        <dbReference type="PROSITE-ProRule" id="PRU00221"/>
    </source>
</evidence>
<dbReference type="EMBL" id="KB445797">
    <property type="protein sequence ID" value="EMD36806.1"/>
    <property type="molecule type" value="Genomic_DNA"/>
</dbReference>
<dbReference type="InterPro" id="IPR036322">
    <property type="entry name" value="WD40_repeat_dom_sf"/>
</dbReference>
<dbReference type="PRINTS" id="PR00320">
    <property type="entry name" value="GPROTEINBRPT"/>
</dbReference>
<dbReference type="GO" id="GO:1990234">
    <property type="term" value="C:transferase complex"/>
    <property type="evidence" value="ECO:0007669"/>
    <property type="project" value="UniProtKB-ARBA"/>
</dbReference>
<dbReference type="InterPro" id="IPR001680">
    <property type="entry name" value="WD40_rpt"/>
</dbReference>
<keyword evidence="1 3" id="KW-0853">WD repeat</keyword>
<feature type="repeat" description="WD" evidence="3">
    <location>
        <begin position="1011"/>
        <end position="1052"/>
    </location>
</feature>